<name>A0A9Q0H3C3_9MAGN</name>
<evidence type="ECO:0000313" key="1">
    <source>
        <dbReference type="EMBL" id="KAJ4959106.1"/>
    </source>
</evidence>
<comment type="caution">
    <text evidence="1">The sequence shown here is derived from an EMBL/GenBank/DDBJ whole genome shotgun (WGS) entry which is preliminary data.</text>
</comment>
<protein>
    <submittedName>
        <fullName evidence="1">Uncharacterized protein</fullName>
    </submittedName>
</protein>
<dbReference type="AlphaFoldDB" id="A0A9Q0H3C3"/>
<gene>
    <name evidence="1" type="ORF">NE237_026217</name>
</gene>
<accession>A0A9Q0H3C3</accession>
<dbReference type="EMBL" id="JAMYWD010000010">
    <property type="protein sequence ID" value="KAJ4959106.1"/>
    <property type="molecule type" value="Genomic_DNA"/>
</dbReference>
<reference evidence="1" key="1">
    <citation type="journal article" date="2023" name="Plant J.">
        <title>The genome of the king protea, Protea cynaroides.</title>
        <authorList>
            <person name="Chang J."/>
            <person name="Duong T.A."/>
            <person name="Schoeman C."/>
            <person name="Ma X."/>
            <person name="Roodt D."/>
            <person name="Barker N."/>
            <person name="Li Z."/>
            <person name="Van de Peer Y."/>
            <person name="Mizrachi E."/>
        </authorList>
    </citation>
    <scope>NUCLEOTIDE SEQUENCE</scope>
    <source>
        <tissue evidence="1">Young leaves</tissue>
    </source>
</reference>
<dbReference type="Proteomes" id="UP001141806">
    <property type="component" value="Unassembled WGS sequence"/>
</dbReference>
<proteinExistence type="predicted"/>
<organism evidence="1 2">
    <name type="scientific">Protea cynaroides</name>
    <dbReference type="NCBI Taxonomy" id="273540"/>
    <lineage>
        <taxon>Eukaryota</taxon>
        <taxon>Viridiplantae</taxon>
        <taxon>Streptophyta</taxon>
        <taxon>Embryophyta</taxon>
        <taxon>Tracheophyta</taxon>
        <taxon>Spermatophyta</taxon>
        <taxon>Magnoliopsida</taxon>
        <taxon>Proteales</taxon>
        <taxon>Proteaceae</taxon>
        <taxon>Protea</taxon>
    </lineage>
</organism>
<keyword evidence="2" id="KW-1185">Reference proteome</keyword>
<sequence length="121" mass="13704">MLEDSISTINLVIGGSRLWKIEVAIIGRRGTIAGREGTKGSANQFLLRSLRRRGRDYHVVKKIGFSPFSCSVASQFPSLRYLVEVLIWKENPSISKDFTWASRSLLKVKWCFRPELTSSAE</sequence>
<evidence type="ECO:0000313" key="2">
    <source>
        <dbReference type="Proteomes" id="UP001141806"/>
    </source>
</evidence>